<accession>A0A1J5Q8D2</accession>
<dbReference type="NCBIfam" id="TIGR03165">
    <property type="entry name" value="F1F0_chp_2"/>
    <property type="match status" value="1"/>
</dbReference>
<keyword evidence="1" id="KW-0472">Membrane</keyword>
<keyword evidence="1" id="KW-0812">Transmembrane</keyword>
<evidence type="ECO:0000313" key="2">
    <source>
        <dbReference type="EMBL" id="OIQ76271.1"/>
    </source>
</evidence>
<organism evidence="2">
    <name type="scientific">mine drainage metagenome</name>
    <dbReference type="NCBI Taxonomy" id="410659"/>
    <lineage>
        <taxon>unclassified sequences</taxon>
        <taxon>metagenomes</taxon>
        <taxon>ecological metagenomes</taxon>
    </lineage>
</organism>
<dbReference type="EMBL" id="MLJW01001915">
    <property type="protein sequence ID" value="OIQ76271.1"/>
    <property type="molecule type" value="Genomic_DNA"/>
</dbReference>
<reference evidence="2" key="1">
    <citation type="submission" date="2016-10" db="EMBL/GenBank/DDBJ databases">
        <title>Sequence of Gallionella enrichment culture.</title>
        <authorList>
            <person name="Poehlein A."/>
            <person name="Muehling M."/>
            <person name="Daniel R."/>
        </authorList>
    </citation>
    <scope>NUCLEOTIDE SEQUENCE</scope>
</reference>
<keyword evidence="1" id="KW-1133">Transmembrane helix</keyword>
<sequence>MTEQLVHASLWILAQAWAAGAVLGALFFGGLWLTVHRLLLTGRPALWVLGSFLLRSGVALIGFYLVAGGGWQRLLACLLGFVMARQWLARLTRSRGDAAASVRQTQKETLHAP</sequence>
<name>A0A1J5Q8D2_9ZZZZ</name>
<dbReference type="AlphaFoldDB" id="A0A1J5Q8D2"/>
<feature type="transmembrane region" description="Helical" evidence="1">
    <location>
        <begin position="12"/>
        <end position="33"/>
    </location>
</feature>
<feature type="transmembrane region" description="Helical" evidence="1">
    <location>
        <begin position="45"/>
        <end position="65"/>
    </location>
</feature>
<evidence type="ECO:0000256" key="1">
    <source>
        <dbReference type="SAM" id="Phobius"/>
    </source>
</evidence>
<dbReference type="InterPro" id="IPR017581">
    <property type="entry name" value="AtpR-like"/>
</dbReference>
<proteinExistence type="predicted"/>
<dbReference type="Pfam" id="PF12966">
    <property type="entry name" value="AtpR"/>
    <property type="match status" value="1"/>
</dbReference>
<comment type="caution">
    <text evidence="2">The sequence shown here is derived from an EMBL/GenBank/DDBJ whole genome shotgun (WGS) entry which is preliminary data.</text>
</comment>
<gene>
    <name evidence="2" type="ORF">GALL_420500</name>
</gene>
<protein>
    <submittedName>
        <fullName evidence="2">N-ATPase, AtpR subunit</fullName>
    </submittedName>
</protein>